<proteinExistence type="inferred from homology"/>
<dbReference type="AlphaFoldDB" id="A0AAV5NWG0"/>
<keyword evidence="2" id="KW-0521">NADP</keyword>
<evidence type="ECO:0000256" key="1">
    <source>
        <dbReference type="ARBA" id="ARBA00006484"/>
    </source>
</evidence>
<keyword evidence="5" id="KW-1185">Reference proteome</keyword>
<keyword evidence="3" id="KW-0560">Oxidoreductase</keyword>
<protein>
    <submittedName>
        <fullName evidence="4">Gluconate 5-dehydrogenase</fullName>
    </submittedName>
</protein>
<evidence type="ECO:0000313" key="4">
    <source>
        <dbReference type="EMBL" id="GLQ74763.1"/>
    </source>
</evidence>
<dbReference type="PRINTS" id="PR00081">
    <property type="entry name" value="GDHRDH"/>
</dbReference>
<dbReference type="RefSeq" id="WP_101113688.1">
    <property type="nucleotide sequence ID" value="NZ_AP025144.1"/>
</dbReference>
<dbReference type="SUPFAM" id="SSF51735">
    <property type="entry name" value="NAD(P)-binding Rossmann-fold domains"/>
    <property type="match status" value="1"/>
</dbReference>
<dbReference type="Proteomes" id="UP001156690">
    <property type="component" value="Unassembled WGS sequence"/>
</dbReference>
<dbReference type="GO" id="GO:0016491">
    <property type="term" value="F:oxidoreductase activity"/>
    <property type="evidence" value="ECO:0007669"/>
    <property type="project" value="UniProtKB-KW"/>
</dbReference>
<dbReference type="InterPro" id="IPR002347">
    <property type="entry name" value="SDR_fam"/>
</dbReference>
<evidence type="ECO:0000313" key="5">
    <source>
        <dbReference type="Proteomes" id="UP001156690"/>
    </source>
</evidence>
<dbReference type="FunFam" id="3.40.50.720:FF:000084">
    <property type="entry name" value="Short-chain dehydrogenase reductase"/>
    <property type="match status" value="1"/>
</dbReference>
<dbReference type="Pfam" id="PF13561">
    <property type="entry name" value="adh_short_C2"/>
    <property type="match status" value="1"/>
</dbReference>
<organism evidence="4 5">
    <name type="scientific">Vibrio penaeicida</name>
    <dbReference type="NCBI Taxonomy" id="104609"/>
    <lineage>
        <taxon>Bacteria</taxon>
        <taxon>Pseudomonadati</taxon>
        <taxon>Pseudomonadota</taxon>
        <taxon>Gammaproteobacteria</taxon>
        <taxon>Vibrionales</taxon>
        <taxon>Vibrionaceae</taxon>
        <taxon>Vibrio</taxon>
    </lineage>
</organism>
<dbReference type="EMBL" id="BSNX01000063">
    <property type="protein sequence ID" value="GLQ74763.1"/>
    <property type="molecule type" value="Genomic_DNA"/>
</dbReference>
<gene>
    <name evidence="4" type="ORF">GCM10007932_41250</name>
</gene>
<reference evidence="5" key="1">
    <citation type="journal article" date="2019" name="Int. J. Syst. Evol. Microbiol.">
        <title>The Global Catalogue of Microorganisms (GCM) 10K type strain sequencing project: providing services to taxonomists for standard genome sequencing and annotation.</title>
        <authorList>
            <consortium name="The Broad Institute Genomics Platform"/>
            <consortium name="The Broad Institute Genome Sequencing Center for Infectious Disease"/>
            <person name="Wu L."/>
            <person name="Ma J."/>
        </authorList>
    </citation>
    <scope>NUCLEOTIDE SEQUENCE [LARGE SCALE GENOMIC DNA]</scope>
    <source>
        <strain evidence="5">NBRC 15640</strain>
    </source>
</reference>
<sequence length="255" mass="27151">MSTSANFSIEGQVALVTGGGSGIGRQFAKTLAAAGAKVVIMGRRDSPLKDTVAEIEMEGGTASYIRCDLTRFDQLEQHIAQCKSIYGAPDILANVAGQNLRQPVDEVDETSWDSTLNINLKLPFFLAKALVPDMKEKGYGKIINIASLQSERAFANSVPYGASKGGVCQLTRAMAEAWSGDGITCNAIAPGFFPSELTQPLFEDADKLQVLANQTAIGRNGEMEDLNGPILFFASHASDYVTGQTLFVDGGFTAK</sequence>
<dbReference type="InterPro" id="IPR052178">
    <property type="entry name" value="Sec_Metab_Biosynth_SDR"/>
</dbReference>
<dbReference type="PANTHER" id="PTHR43618">
    <property type="entry name" value="7-ALPHA-HYDROXYSTEROID DEHYDROGENASE"/>
    <property type="match status" value="1"/>
</dbReference>
<dbReference type="PRINTS" id="PR00080">
    <property type="entry name" value="SDRFAMILY"/>
</dbReference>
<dbReference type="InterPro" id="IPR020904">
    <property type="entry name" value="Sc_DH/Rdtase_CS"/>
</dbReference>
<dbReference type="PANTHER" id="PTHR43618:SF8">
    <property type="entry name" value="7ALPHA-HYDROXYSTEROID DEHYDROGENASE"/>
    <property type="match status" value="1"/>
</dbReference>
<dbReference type="PROSITE" id="PS00061">
    <property type="entry name" value="ADH_SHORT"/>
    <property type="match status" value="1"/>
</dbReference>
<accession>A0AAV5NWG0</accession>
<evidence type="ECO:0000256" key="2">
    <source>
        <dbReference type="ARBA" id="ARBA00022857"/>
    </source>
</evidence>
<comment type="similarity">
    <text evidence="1">Belongs to the short-chain dehydrogenases/reductases (SDR) family.</text>
</comment>
<dbReference type="InterPro" id="IPR036291">
    <property type="entry name" value="NAD(P)-bd_dom_sf"/>
</dbReference>
<evidence type="ECO:0000256" key="3">
    <source>
        <dbReference type="ARBA" id="ARBA00023002"/>
    </source>
</evidence>
<dbReference type="Gene3D" id="3.40.50.720">
    <property type="entry name" value="NAD(P)-binding Rossmann-like Domain"/>
    <property type="match status" value="1"/>
</dbReference>
<comment type="caution">
    <text evidence="4">The sequence shown here is derived from an EMBL/GenBank/DDBJ whole genome shotgun (WGS) entry which is preliminary data.</text>
</comment>
<name>A0AAV5NWG0_9VIBR</name>